<sequence length="1239" mass="141782">MDVIDRSYIDEPNKTMRNALCLLCHSPFPMSLSMPLSTPNHFYVESHRYLKAKGWSEFSEVEEIAKEAQGEERGVQSTLLFSSFSHINDEVDAKPRNLFKWRCTLCSLDVAVFPSSISLRFFALRHLEREHPLTFNDNFYAHEWSLLQIETSLVNMRRYSQNDHIRQQGRPIDITDPSDFLFGWQRSLRVPSPEYFTCGHCFFVSTEAEIRDHLAGHGLVAGQSAARIIVEDGGREAMIDEKTIRMIKKGLSVPSSILYGECPSREEERESEGMEEGEARPSTPANTAQPIVALTETPKSKYPLRARSRTPRYTPIEESTNNEDSMSSEVESDSGLEKNYETMSGDEETTEETGEEEEEEEVVQELEEIKPLRFTRVPSSEKKKTKTNSANTCTESSIAFDDVFDNGLGVGVERGEESMRRERKREWVHEKAFRWEGDAPPQLTAEQIELIREFKEGGRCSLCPRTKGYRGVGRMTNVERSLFAHLILNHPENGDARAVVTRKRYLLAMSIEAGGTEPMPPFLLQSVHTNYLTCSRCMDFKCLKQSNLVVHWEMCSGVRGNRGRTANMRSVKKEEEDEGMEEEKRVTPKRVMRSVRCPLCREGWKKSTHYSDDVSVAIHLLLKHTTDQQAYTMAMQLEEETNLQSSYPFIHLSDSFALRAEQPDSGIQCALCSVNSPTLASAIRHATRYHASAKEKEQANFTPGPSTFLSLSCPLPSSSCSIRSILLGRPRSIPAVYFLHVLFNHGKTEKEARKFMKEFNQEETSQLRMESNLRLDVEKTVQSWLDGSPRLWCSLCSHSSTRLAYYAKHFDDNDCGSSNDRLRTRTRSLLSKETTPLVTPRTPADVPTVKRGRGKAPEAGMNCAHCDRVVYASCAYEPSISMDIHLMKMHPKEKTTTPSSTFPFIDFSRSSADDLQCSLCEYSAKESRYILPHAWTKHTEESQLSRGMAEWAEFEMSVQRKREKQRISCARPMKRLREKMREKEERGEEEQEMRDVKRRRIEEEEEGHAPPIATAHIRTPRQRSAVSRWLDTSLADTSTYSPSTVADLDLRERLDKLFSCNDAAPSTPQTDHASSSIFKELPASAMSQMASQGRAEDISHIKGIEGVRCSVCSFKGRDTESLRIHFNEAHQEVSSLMVPSVFPCAACSRVFNSKKKWRLHCEEDHTPKERPFQCSKCEYRYETHQKLRAHQIRVHESEIMVHPDDRTCRECRRLFGSLRAFQNHKKRHEERERIAQEEG</sequence>
<dbReference type="GO" id="GO:0005634">
    <property type="term" value="C:nucleus"/>
    <property type="evidence" value="ECO:0007669"/>
    <property type="project" value="TreeGrafter"/>
</dbReference>
<gene>
    <name evidence="8" type="ORF">PMAYCL1PPCAC_11989</name>
</gene>
<feature type="domain" description="C2H2-type" evidence="7">
    <location>
        <begin position="1142"/>
        <end position="1170"/>
    </location>
</feature>
<evidence type="ECO:0000313" key="9">
    <source>
        <dbReference type="Proteomes" id="UP001328107"/>
    </source>
</evidence>
<feature type="region of interest" description="Disordered" evidence="6">
    <location>
        <begin position="833"/>
        <end position="854"/>
    </location>
</feature>
<evidence type="ECO:0000259" key="7">
    <source>
        <dbReference type="PROSITE" id="PS50157"/>
    </source>
</evidence>
<dbReference type="EMBL" id="BTRK01000003">
    <property type="protein sequence ID" value="GMR41794.1"/>
    <property type="molecule type" value="Genomic_DNA"/>
</dbReference>
<evidence type="ECO:0000256" key="5">
    <source>
        <dbReference type="PROSITE-ProRule" id="PRU00042"/>
    </source>
</evidence>
<name>A0AAN5CFV4_9BILA</name>
<feature type="domain" description="C2H2-type" evidence="7">
    <location>
        <begin position="1172"/>
        <end position="1200"/>
    </location>
</feature>
<comment type="caution">
    <text evidence="8">The sequence shown here is derived from an EMBL/GenBank/DDBJ whole genome shotgun (WGS) entry which is preliminary data.</text>
</comment>
<keyword evidence="9" id="KW-1185">Reference proteome</keyword>
<evidence type="ECO:0000256" key="6">
    <source>
        <dbReference type="SAM" id="MobiDB-lite"/>
    </source>
</evidence>
<keyword evidence="3 5" id="KW-0863">Zinc-finger</keyword>
<dbReference type="GO" id="GO:0008270">
    <property type="term" value="F:zinc ion binding"/>
    <property type="evidence" value="ECO:0007669"/>
    <property type="project" value="UniProtKB-KW"/>
</dbReference>
<dbReference type="PANTHER" id="PTHR24403:SF67">
    <property type="entry name" value="FI01116P-RELATED"/>
    <property type="match status" value="1"/>
</dbReference>
<evidence type="ECO:0000256" key="1">
    <source>
        <dbReference type="ARBA" id="ARBA00022723"/>
    </source>
</evidence>
<proteinExistence type="predicted"/>
<keyword evidence="4" id="KW-0862">Zinc</keyword>
<dbReference type="Gene3D" id="3.30.160.60">
    <property type="entry name" value="Classic Zinc Finger"/>
    <property type="match status" value="2"/>
</dbReference>
<dbReference type="PROSITE" id="PS00028">
    <property type="entry name" value="ZINC_FINGER_C2H2_1"/>
    <property type="match status" value="3"/>
</dbReference>
<feature type="compositionally biased region" description="Basic and acidic residues" evidence="6">
    <location>
        <begin position="263"/>
        <end position="272"/>
    </location>
</feature>
<reference evidence="9" key="1">
    <citation type="submission" date="2022-10" db="EMBL/GenBank/DDBJ databases">
        <title>Genome assembly of Pristionchus species.</title>
        <authorList>
            <person name="Yoshida K."/>
            <person name="Sommer R.J."/>
        </authorList>
    </citation>
    <scope>NUCLEOTIDE SEQUENCE [LARGE SCALE GENOMIC DNA]</scope>
    <source>
        <strain evidence="9">RS5460</strain>
    </source>
</reference>
<dbReference type="AlphaFoldDB" id="A0AAN5CFV4"/>
<evidence type="ECO:0000256" key="4">
    <source>
        <dbReference type="ARBA" id="ARBA00022833"/>
    </source>
</evidence>
<dbReference type="Proteomes" id="UP001328107">
    <property type="component" value="Unassembled WGS sequence"/>
</dbReference>
<protein>
    <recommendedName>
        <fullName evidence="7">C2H2-type domain-containing protein</fullName>
    </recommendedName>
</protein>
<evidence type="ECO:0000256" key="3">
    <source>
        <dbReference type="ARBA" id="ARBA00022771"/>
    </source>
</evidence>
<organism evidence="8 9">
    <name type="scientific">Pristionchus mayeri</name>
    <dbReference type="NCBI Taxonomy" id="1317129"/>
    <lineage>
        <taxon>Eukaryota</taxon>
        <taxon>Metazoa</taxon>
        <taxon>Ecdysozoa</taxon>
        <taxon>Nematoda</taxon>
        <taxon>Chromadorea</taxon>
        <taxon>Rhabditida</taxon>
        <taxon>Rhabditina</taxon>
        <taxon>Diplogasteromorpha</taxon>
        <taxon>Diplogasteroidea</taxon>
        <taxon>Neodiplogasteridae</taxon>
        <taxon>Pristionchus</taxon>
    </lineage>
</organism>
<feature type="region of interest" description="Disordered" evidence="6">
    <location>
        <begin position="257"/>
        <end position="365"/>
    </location>
</feature>
<keyword evidence="1" id="KW-0479">Metal-binding</keyword>
<dbReference type="InterPro" id="IPR013087">
    <property type="entry name" value="Znf_C2H2_type"/>
</dbReference>
<dbReference type="InterPro" id="IPR050688">
    <property type="entry name" value="Zinc_finger/UBP_domain"/>
</dbReference>
<dbReference type="SMART" id="SM00355">
    <property type="entry name" value="ZnF_C2H2"/>
    <property type="match status" value="9"/>
</dbReference>
<dbReference type="PANTHER" id="PTHR24403">
    <property type="entry name" value="ZINC FINGER PROTEIN"/>
    <property type="match status" value="1"/>
</dbReference>
<accession>A0AAN5CFV4</accession>
<evidence type="ECO:0000256" key="2">
    <source>
        <dbReference type="ARBA" id="ARBA00022737"/>
    </source>
</evidence>
<keyword evidence="2" id="KW-0677">Repeat</keyword>
<feature type="domain" description="C2H2-type" evidence="7">
    <location>
        <begin position="1206"/>
        <end position="1233"/>
    </location>
</feature>
<feature type="region of interest" description="Disordered" evidence="6">
    <location>
        <begin position="979"/>
        <end position="1007"/>
    </location>
</feature>
<feature type="compositionally biased region" description="Acidic residues" evidence="6">
    <location>
        <begin position="344"/>
        <end position="365"/>
    </location>
</feature>
<dbReference type="GO" id="GO:0010468">
    <property type="term" value="P:regulation of gene expression"/>
    <property type="evidence" value="ECO:0007669"/>
    <property type="project" value="TreeGrafter"/>
</dbReference>
<evidence type="ECO:0000313" key="8">
    <source>
        <dbReference type="EMBL" id="GMR41794.1"/>
    </source>
</evidence>
<dbReference type="PROSITE" id="PS50157">
    <property type="entry name" value="ZINC_FINGER_C2H2_2"/>
    <property type="match status" value="3"/>
</dbReference>